<evidence type="ECO:0000313" key="3">
    <source>
        <dbReference type="Proteomes" id="UP000605670"/>
    </source>
</evidence>
<evidence type="ECO:0008006" key="4">
    <source>
        <dbReference type="Google" id="ProtNLM"/>
    </source>
</evidence>
<keyword evidence="3" id="KW-1185">Reference proteome</keyword>
<dbReference type="RefSeq" id="WP_188429136.1">
    <property type="nucleotide sequence ID" value="NZ_BAABKH010000005.1"/>
</dbReference>
<name>A0A917F571_9MICO</name>
<feature type="region of interest" description="Disordered" evidence="1">
    <location>
        <begin position="246"/>
        <end position="305"/>
    </location>
</feature>
<protein>
    <recommendedName>
        <fullName evidence="4">Transcriptional regulator, AbiEi antitoxin, Type IV TA system</fullName>
    </recommendedName>
</protein>
<feature type="compositionally biased region" description="Polar residues" evidence="1">
    <location>
        <begin position="295"/>
        <end position="305"/>
    </location>
</feature>
<organism evidence="2 3">
    <name type="scientific">Ornithinimicrobium tianjinense</name>
    <dbReference type="NCBI Taxonomy" id="1195761"/>
    <lineage>
        <taxon>Bacteria</taxon>
        <taxon>Bacillati</taxon>
        <taxon>Actinomycetota</taxon>
        <taxon>Actinomycetes</taxon>
        <taxon>Micrococcales</taxon>
        <taxon>Ornithinimicrobiaceae</taxon>
        <taxon>Ornithinimicrobium</taxon>
    </lineage>
</organism>
<evidence type="ECO:0000256" key="1">
    <source>
        <dbReference type="SAM" id="MobiDB-lite"/>
    </source>
</evidence>
<comment type="caution">
    <text evidence="2">The sequence shown here is derived from an EMBL/GenBank/DDBJ whole genome shotgun (WGS) entry which is preliminary data.</text>
</comment>
<dbReference type="Proteomes" id="UP000605670">
    <property type="component" value="Unassembled WGS sequence"/>
</dbReference>
<reference evidence="2" key="1">
    <citation type="journal article" date="2014" name="Int. J. Syst. Evol. Microbiol.">
        <title>Complete genome sequence of Corynebacterium casei LMG S-19264T (=DSM 44701T), isolated from a smear-ripened cheese.</title>
        <authorList>
            <consortium name="US DOE Joint Genome Institute (JGI-PGF)"/>
            <person name="Walter F."/>
            <person name="Albersmeier A."/>
            <person name="Kalinowski J."/>
            <person name="Ruckert C."/>
        </authorList>
    </citation>
    <scope>NUCLEOTIDE SEQUENCE</scope>
    <source>
        <strain evidence="2">CGMCC 1.12160</strain>
    </source>
</reference>
<dbReference type="EMBL" id="BMEM01000001">
    <property type="protein sequence ID" value="GGF47813.1"/>
    <property type="molecule type" value="Genomic_DNA"/>
</dbReference>
<evidence type="ECO:0000313" key="2">
    <source>
        <dbReference type="EMBL" id="GGF47813.1"/>
    </source>
</evidence>
<reference evidence="2" key="2">
    <citation type="submission" date="2020-09" db="EMBL/GenBank/DDBJ databases">
        <authorList>
            <person name="Sun Q."/>
            <person name="Zhou Y."/>
        </authorList>
    </citation>
    <scope>NUCLEOTIDE SEQUENCE</scope>
    <source>
        <strain evidence="2">CGMCC 1.12160</strain>
    </source>
</reference>
<gene>
    <name evidence="2" type="ORF">GCM10011366_14510</name>
</gene>
<sequence length="305" mass="32509">MSEQRLFPAIAGQHDLATSFQLREAGWSADAIRHARDRTIQEVVPRVFASHRGPLTVEQRLVGAHLWAGEAAVLTGRVALDRHGLTVPSLGTCVFLVPSTRRARATAGVRTVRTTRPIQVAAHKDDVPVTSVARALCDAAALQELTGTELRATALSALQRRLTHPDRIEDELRMRPATNLGPVRSAVAEFADGVWSVPEGSLATLVRSDPTLPRYVLNPRLHAADGTLIGCPDGYFPTAGVVQGVPQRRGRAGGKTAGAPPWRRTHGMSSTASWSSPSPRPASPSDRRRCSPASGASSTPTMGAT</sequence>
<accession>A0A917F571</accession>
<dbReference type="AlphaFoldDB" id="A0A917F571"/>
<proteinExistence type="predicted"/>